<keyword evidence="2" id="KW-1185">Reference proteome</keyword>
<dbReference type="Pfam" id="PF14460">
    <property type="entry name" value="Prok-E2_D"/>
    <property type="match status" value="1"/>
</dbReference>
<dbReference type="EMBL" id="JABWMJ010000015">
    <property type="protein sequence ID" value="NUZ08680.1"/>
    <property type="molecule type" value="Genomic_DNA"/>
</dbReference>
<reference evidence="1 2" key="1">
    <citation type="submission" date="2020-06" db="EMBL/GenBank/DDBJ databases">
        <title>Schlegella sp. ID0723 isolated from air conditioner.</title>
        <authorList>
            <person name="Kim D.Y."/>
            <person name="Kim D.-U."/>
        </authorList>
    </citation>
    <scope>NUCLEOTIDE SEQUENCE [LARGE SCALE GENOMIC DNA]</scope>
    <source>
        <strain evidence="1 2">ID0723</strain>
    </source>
</reference>
<sequence>MRLQRAILVYTGKGGGSFATVHDIATEPSGAATILPGRPMTAFAALRLARRLMKRREGGFIPDRLVFQDSTALAWWVPPGRRAIWFRCPGGELGAAERSEVVSHPGLVFCVNSERKWYVWAVKGGERPSSDTKLYRAPYFNVWESGQICVGNVELPERATAEKIDAWTGAFFDSWFTHPNVQSELVAYVGGVYRFWRDMLDGKHPEFPERVLVDIDRTLGDMLLSRAGKHDD</sequence>
<comment type="caution">
    <text evidence="1">The sequence shown here is derived from an EMBL/GenBank/DDBJ whole genome shotgun (WGS) entry which is preliminary data.</text>
</comment>
<dbReference type="AlphaFoldDB" id="A0A7Y6NST4"/>
<evidence type="ECO:0000313" key="2">
    <source>
        <dbReference type="Proteomes" id="UP000529637"/>
    </source>
</evidence>
<protein>
    <submittedName>
        <fullName evidence="1">PRTRC system protein B</fullName>
    </submittedName>
</protein>
<gene>
    <name evidence="1" type="ORF">HQN59_23320</name>
</gene>
<name>A0A7Y6NST4_9BURK</name>
<proteinExistence type="predicted"/>
<evidence type="ECO:0000313" key="1">
    <source>
        <dbReference type="EMBL" id="NUZ08680.1"/>
    </source>
</evidence>
<dbReference type="InterPro" id="IPR022280">
    <property type="entry name" value="PRTRC_protein-B"/>
</dbReference>
<dbReference type="Proteomes" id="UP000529637">
    <property type="component" value="Unassembled WGS sequence"/>
</dbReference>
<organism evidence="1 2">
    <name type="scientific">Piscinibacter koreensis</name>
    <dbReference type="NCBI Taxonomy" id="2742824"/>
    <lineage>
        <taxon>Bacteria</taxon>
        <taxon>Pseudomonadati</taxon>
        <taxon>Pseudomonadota</taxon>
        <taxon>Betaproteobacteria</taxon>
        <taxon>Burkholderiales</taxon>
        <taxon>Sphaerotilaceae</taxon>
        <taxon>Piscinibacter</taxon>
    </lineage>
</organism>
<dbReference type="NCBIfam" id="TIGR03737">
    <property type="entry name" value="PRTRC_B"/>
    <property type="match status" value="1"/>
</dbReference>
<accession>A0A7Y6NST4</accession>
<dbReference type="InterPro" id="IPR032787">
    <property type="entry name" value="Prok-E2_D"/>
</dbReference>